<dbReference type="EMBL" id="WSEM01000007">
    <property type="protein sequence ID" value="MVQ34524.1"/>
    <property type="molecule type" value="Genomic_DNA"/>
</dbReference>
<evidence type="ECO:0000313" key="2">
    <source>
        <dbReference type="Proteomes" id="UP000467637"/>
    </source>
</evidence>
<evidence type="ECO:0000313" key="1">
    <source>
        <dbReference type="EMBL" id="MVQ34524.1"/>
    </source>
</evidence>
<comment type="caution">
    <text evidence="1">The sequence shown here is derived from an EMBL/GenBank/DDBJ whole genome shotgun (WGS) entry which is preliminary data.</text>
</comment>
<dbReference type="PROSITE" id="PS51257">
    <property type="entry name" value="PROKAR_LIPOPROTEIN"/>
    <property type="match status" value="1"/>
</dbReference>
<gene>
    <name evidence="1" type="ORF">GON05_07640</name>
</gene>
<sequence>MAIKKTIIILSFIICIAISGCTKKTVETPIKYHHFQSKIFSTVNQKGKNAEGIRMMYTVSLTEFHPIGEEFERFNANNSNPGTNGFIVIDNKTKIFKVEADTKTEIDSQTLKKGDIIDFWVYIYNYDSGVMLVADEISLIN</sequence>
<dbReference type="RefSeq" id="WP_157318559.1">
    <property type="nucleotide sequence ID" value="NZ_WSEM01000007.1"/>
</dbReference>
<protein>
    <recommendedName>
        <fullName evidence="3">DUF3221 domain-containing protein</fullName>
    </recommendedName>
</protein>
<keyword evidence="2" id="KW-1185">Reference proteome</keyword>
<name>A0ABW9U366_9BACL</name>
<evidence type="ECO:0008006" key="3">
    <source>
        <dbReference type="Google" id="ProtNLM"/>
    </source>
</evidence>
<organism evidence="1 2">
    <name type="scientific">Paenibacillus anseongense</name>
    <dbReference type="NCBI Taxonomy" id="2682845"/>
    <lineage>
        <taxon>Bacteria</taxon>
        <taxon>Bacillati</taxon>
        <taxon>Bacillota</taxon>
        <taxon>Bacilli</taxon>
        <taxon>Bacillales</taxon>
        <taxon>Paenibacillaceae</taxon>
        <taxon>Paenibacillus</taxon>
    </lineage>
</organism>
<accession>A0ABW9U366</accession>
<reference evidence="1 2" key="1">
    <citation type="submission" date="2019-12" db="EMBL/GenBank/DDBJ databases">
        <authorList>
            <person name="Huq M.A."/>
        </authorList>
    </citation>
    <scope>NUCLEOTIDE SEQUENCE [LARGE SCALE GENOMIC DNA]</scope>
    <source>
        <strain evidence="1 2">MAH-34</strain>
    </source>
</reference>
<proteinExistence type="predicted"/>
<dbReference type="Proteomes" id="UP000467637">
    <property type="component" value="Unassembled WGS sequence"/>
</dbReference>